<accession>A0ABQ1R646</accession>
<organism evidence="1 2">
    <name type="scientific">Muriicola marianensis</name>
    <dbReference type="NCBI Taxonomy" id="1324801"/>
    <lineage>
        <taxon>Bacteria</taxon>
        <taxon>Pseudomonadati</taxon>
        <taxon>Bacteroidota</taxon>
        <taxon>Flavobacteriia</taxon>
        <taxon>Flavobacteriales</taxon>
        <taxon>Flavobacteriaceae</taxon>
        <taxon>Muriicola</taxon>
    </lineage>
</organism>
<reference evidence="2" key="1">
    <citation type="journal article" date="2019" name="Int. J. Syst. Evol. Microbiol.">
        <title>The Global Catalogue of Microorganisms (GCM) 10K type strain sequencing project: providing services to taxonomists for standard genome sequencing and annotation.</title>
        <authorList>
            <consortium name="The Broad Institute Genomics Platform"/>
            <consortium name="The Broad Institute Genome Sequencing Center for Infectious Disease"/>
            <person name="Wu L."/>
            <person name="Ma J."/>
        </authorList>
    </citation>
    <scope>NUCLEOTIDE SEQUENCE [LARGE SCALE GENOMIC DNA]</scope>
    <source>
        <strain evidence="2">CGMCC 1.12606</strain>
    </source>
</reference>
<sequence length="66" mass="7351">MGSHCGIFTNRIPVENGTCELDDANSSSNAYLIADSLFGEYGFKTIEEMDYNFSVPGEIKKQHFPN</sequence>
<gene>
    <name evidence="1" type="ORF">GCM10011361_24860</name>
</gene>
<evidence type="ECO:0000313" key="2">
    <source>
        <dbReference type="Proteomes" id="UP000625780"/>
    </source>
</evidence>
<name>A0ABQ1R646_9FLAO</name>
<comment type="caution">
    <text evidence="1">The sequence shown here is derived from an EMBL/GenBank/DDBJ whole genome shotgun (WGS) entry which is preliminary data.</text>
</comment>
<protein>
    <submittedName>
        <fullName evidence="1">Uncharacterized protein</fullName>
    </submittedName>
</protein>
<dbReference type="EMBL" id="BMFH01000002">
    <property type="protein sequence ID" value="GGD57367.1"/>
    <property type="molecule type" value="Genomic_DNA"/>
</dbReference>
<evidence type="ECO:0000313" key="1">
    <source>
        <dbReference type="EMBL" id="GGD57367.1"/>
    </source>
</evidence>
<keyword evidence="2" id="KW-1185">Reference proteome</keyword>
<proteinExistence type="predicted"/>
<dbReference type="Proteomes" id="UP000625780">
    <property type="component" value="Unassembled WGS sequence"/>
</dbReference>